<keyword evidence="1" id="KW-0472">Membrane</keyword>
<dbReference type="AlphaFoldDB" id="A0A1I8IB56"/>
<evidence type="ECO:0000313" key="3">
    <source>
        <dbReference type="WBParaSite" id="maker-uti_cns_0010951-snap-gene-0.5-mRNA-1"/>
    </source>
</evidence>
<accession>A0A1I8IB56</accession>
<organism evidence="2 3">
    <name type="scientific">Macrostomum lignano</name>
    <dbReference type="NCBI Taxonomy" id="282301"/>
    <lineage>
        <taxon>Eukaryota</taxon>
        <taxon>Metazoa</taxon>
        <taxon>Spiralia</taxon>
        <taxon>Lophotrochozoa</taxon>
        <taxon>Platyhelminthes</taxon>
        <taxon>Rhabditophora</taxon>
        <taxon>Macrostomorpha</taxon>
        <taxon>Macrostomida</taxon>
        <taxon>Macrostomidae</taxon>
        <taxon>Macrostomum</taxon>
    </lineage>
</organism>
<dbReference type="Proteomes" id="UP000095280">
    <property type="component" value="Unplaced"/>
</dbReference>
<evidence type="ECO:0000313" key="2">
    <source>
        <dbReference type="Proteomes" id="UP000095280"/>
    </source>
</evidence>
<evidence type="ECO:0000256" key="1">
    <source>
        <dbReference type="SAM" id="Phobius"/>
    </source>
</evidence>
<reference evidence="3" key="1">
    <citation type="submission" date="2016-11" db="UniProtKB">
        <authorList>
            <consortium name="WormBaseParasite"/>
        </authorList>
    </citation>
    <scope>IDENTIFICATION</scope>
</reference>
<name>A0A1I8IB56_9PLAT</name>
<keyword evidence="1" id="KW-0812">Transmembrane</keyword>
<sequence length="222" mass="24397">GCREPAGAASNDRKAGQVFFSAVNRSSRTELHMARFAELSTISVLSRPIVSNTNLLSRLIHRSLNCSHNFGTVAIATAPMSNSNSWRGRFQTAILARLPWQLIKDETEPAASGYGSWQRRQTLRRAAKRRLALFLTTVAHLALVLTAACADRRGVEQLLLRRHLHRLFEPGAAPYNSTVAGFWRWARARLVPGLFYAPESRVALRIAGQPAISLALSPSSGA</sequence>
<proteinExistence type="predicted"/>
<feature type="transmembrane region" description="Helical" evidence="1">
    <location>
        <begin position="131"/>
        <end position="148"/>
    </location>
</feature>
<keyword evidence="2" id="KW-1185">Reference proteome</keyword>
<protein>
    <submittedName>
        <fullName evidence="3">PKD_channel domain-containing protein</fullName>
    </submittedName>
</protein>
<keyword evidence="1" id="KW-1133">Transmembrane helix</keyword>
<dbReference type="WBParaSite" id="maker-uti_cns_0010951-snap-gene-0.5-mRNA-1">
    <property type="protein sequence ID" value="maker-uti_cns_0010951-snap-gene-0.5-mRNA-1"/>
    <property type="gene ID" value="maker-uti_cns_0010951-snap-gene-0.5"/>
</dbReference>